<keyword evidence="1" id="KW-0472">Membrane</keyword>
<evidence type="ECO:0000256" key="1">
    <source>
        <dbReference type="SAM" id="Phobius"/>
    </source>
</evidence>
<name>A0A7X6L7W8_9NOCA</name>
<dbReference type="EMBL" id="JAAXOS010000012">
    <property type="protein sequence ID" value="NKY29282.1"/>
    <property type="molecule type" value="Genomic_DNA"/>
</dbReference>
<proteinExistence type="predicted"/>
<organism evidence="2 3">
    <name type="scientific">Nocardia gamkensis</name>
    <dbReference type="NCBI Taxonomy" id="352869"/>
    <lineage>
        <taxon>Bacteria</taxon>
        <taxon>Bacillati</taxon>
        <taxon>Actinomycetota</taxon>
        <taxon>Actinomycetes</taxon>
        <taxon>Mycobacteriales</taxon>
        <taxon>Nocardiaceae</taxon>
        <taxon>Nocardia</taxon>
    </lineage>
</organism>
<evidence type="ECO:0000313" key="3">
    <source>
        <dbReference type="Proteomes" id="UP000540698"/>
    </source>
</evidence>
<feature type="transmembrane region" description="Helical" evidence="1">
    <location>
        <begin position="6"/>
        <end position="27"/>
    </location>
</feature>
<protein>
    <submittedName>
        <fullName evidence="2">Uncharacterized protein</fullName>
    </submittedName>
</protein>
<sequence>MLDWHIGLVVAVCIPLGVFAVAVFWPARMPKEKSVRAIRERIECEDTGRQSG</sequence>
<keyword evidence="1" id="KW-0812">Transmembrane</keyword>
<comment type="caution">
    <text evidence="2">The sequence shown here is derived from an EMBL/GenBank/DDBJ whole genome shotgun (WGS) entry which is preliminary data.</text>
</comment>
<keyword evidence="3" id="KW-1185">Reference proteome</keyword>
<accession>A0A7X6L7W8</accession>
<evidence type="ECO:0000313" key="2">
    <source>
        <dbReference type="EMBL" id="NKY29282.1"/>
    </source>
</evidence>
<reference evidence="2 3" key="1">
    <citation type="submission" date="2020-04" db="EMBL/GenBank/DDBJ databases">
        <title>MicrobeNet Type strains.</title>
        <authorList>
            <person name="Nicholson A.C."/>
        </authorList>
    </citation>
    <scope>NUCLEOTIDE SEQUENCE [LARGE SCALE GENOMIC DNA]</scope>
    <source>
        <strain evidence="2 3">DSM 44956</strain>
    </source>
</reference>
<gene>
    <name evidence="2" type="ORF">HGB38_24120</name>
</gene>
<dbReference type="Proteomes" id="UP000540698">
    <property type="component" value="Unassembled WGS sequence"/>
</dbReference>
<dbReference type="RefSeq" id="WP_157114146.1">
    <property type="nucleotide sequence ID" value="NZ_JAAXOS010000012.1"/>
</dbReference>
<dbReference type="AlphaFoldDB" id="A0A7X6L7W8"/>
<keyword evidence="1" id="KW-1133">Transmembrane helix</keyword>